<evidence type="ECO:0000313" key="2">
    <source>
        <dbReference type="EMBL" id="CAG13144.1"/>
    </source>
</evidence>
<reference evidence="2" key="1">
    <citation type="journal article" date="2004" name="Nature">
        <title>Genome duplication in the teleost fish Tetraodon nigroviridis reveals the early vertebrate proto-karyotype.</title>
        <authorList>
            <person name="Jaillon O."/>
            <person name="Aury J.-M."/>
            <person name="Brunet F."/>
            <person name="Petit J.-L."/>
            <person name="Stange-Thomann N."/>
            <person name="Mauceli E."/>
            <person name="Bouneau L."/>
            <person name="Fischer C."/>
            <person name="Ozouf-Costaz C."/>
            <person name="Bernot A."/>
            <person name="Nicaud S."/>
            <person name="Jaffe D."/>
            <person name="Fisher S."/>
            <person name="Lutfalla G."/>
            <person name="Dossat C."/>
            <person name="Segurens B."/>
            <person name="Dasilva C."/>
            <person name="Salanoubat M."/>
            <person name="Levy M."/>
            <person name="Boudet N."/>
            <person name="Castellano S."/>
            <person name="Anthouard V."/>
            <person name="Jubin C."/>
            <person name="Castelli V."/>
            <person name="Katinka M."/>
            <person name="Vacherie B."/>
            <person name="Biemont C."/>
            <person name="Skalli Z."/>
            <person name="Cattolico L."/>
            <person name="Poulain J."/>
            <person name="De Berardinis V."/>
            <person name="Cruaud C."/>
            <person name="Duprat S."/>
            <person name="Brottier P."/>
            <person name="Coutanceau J.-P."/>
            <person name="Gouzy J."/>
            <person name="Parra G."/>
            <person name="Lardier G."/>
            <person name="Chapple C."/>
            <person name="McKernan K.J."/>
            <person name="McEwan P."/>
            <person name="Bosak S."/>
            <person name="Kellis M."/>
            <person name="Volff J.-N."/>
            <person name="Guigo R."/>
            <person name="Zody M.C."/>
            <person name="Mesirov J."/>
            <person name="Lindblad-Toh K."/>
            <person name="Birren B."/>
            <person name="Nusbaum C."/>
            <person name="Kahn D."/>
            <person name="Robinson-Rechavi M."/>
            <person name="Laudet V."/>
            <person name="Schachter V."/>
            <person name="Quetier F."/>
            <person name="Saurin W."/>
            <person name="Scarpelli C."/>
            <person name="Wincker P."/>
            <person name="Lander E.S."/>
            <person name="Weissenbach J."/>
            <person name="Roest Crollius H."/>
        </authorList>
    </citation>
    <scope>NUCLEOTIDE SEQUENCE [LARGE SCALE GENOMIC DNA]</scope>
</reference>
<feature type="signal peptide" evidence="1">
    <location>
        <begin position="1"/>
        <end position="24"/>
    </location>
</feature>
<feature type="chain" id="PRO_5004242308" evidence="1">
    <location>
        <begin position="25"/>
        <end position="83"/>
    </location>
</feature>
<evidence type="ECO:0000256" key="1">
    <source>
        <dbReference type="SAM" id="SignalP"/>
    </source>
</evidence>
<dbReference type="EMBL" id="CAAE01015123">
    <property type="protein sequence ID" value="CAG13144.1"/>
    <property type="molecule type" value="Genomic_DNA"/>
</dbReference>
<accession>Q4REN8</accession>
<organism evidence="2">
    <name type="scientific">Tetraodon nigroviridis</name>
    <name type="common">Spotted green pufferfish</name>
    <name type="synonym">Chelonodon nigroviridis</name>
    <dbReference type="NCBI Taxonomy" id="99883"/>
    <lineage>
        <taxon>Eukaryota</taxon>
        <taxon>Metazoa</taxon>
        <taxon>Chordata</taxon>
        <taxon>Craniata</taxon>
        <taxon>Vertebrata</taxon>
        <taxon>Euteleostomi</taxon>
        <taxon>Actinopterygii</taxon>
        <taxon>Neopterygii</taxon>
        <taxon>Teleostei</taxon>
        <taxon>Neoteleostei</taxon>
        <taxon>Acanthomorphata</taxon>
        <taxon>Eupercaria</taxon>
        <taxon>Tetraodontiformes</taxon>
        <taxon>Tetradontoidea</taxon>
        <taxon>Tetraodontidae</taxon>
        <taxon>Tetraodon</taxon>
    </lineage>
</organism>
<dbReference type="KEGG" id="tng:GSTEN00035686G001"/>
<gene>
    <name evidence="2" type="ORF">GSTENG00035686001</name>
</gene>
<comment type="caution">
    <text evidence="2">The sequence shown here is derived from an EMBL/GenBank/DDBJ whole genome shotgun (WGS) entry which is preliminary data.</text>
</comment>
<dbReference type="AlphaFoldDB" id="Q4REN8"/>
<sequence>MANRRRLLLFCGLFLLTLIQPALQGGKCVLQVDRDAIFALWLAHKNRCSFRCLLVPEAESFIKSSAGVFNLESFCLSGLFHVI</sequence>
<name>Q4REN8_TETNG</name>
<proteinExistence type="predicted"/>
<keyword evidence="1" id="KW-0732">Signal</keyword>
<reference evidence="2" key="2">
    <citation type="submission" date="2004-02" db="EMBL/GenBank/DDBJ databases">
        <authorList>
            <consortium name="Genoscope"/>
            <consortium name="Whitehead Institute Centre for Genome Research"/>
        </authorList>
    </citation>
    <scope>NUCLEOTIDE SEQUENCE</scope>
</reference>
<protein>
    <submittedName>
        <fullName evidence="2">(spotted green pufferfish) hypothetical protein</fullName>
    </submittedName>
</protein>